<proteinExistence type="predicted"/>
<protein>
    <recommendedName>
        <fullName evidence="4">Histone H2A/H2B/H3 domain-containing protein</fullName>
    </recommendedName>
</protein>
<evidence type="ECO:0008006" key="4">
    <source>
        <dbReference type="Google" id="ProtNLM"/>
    </source>
</evidence>
<name>A0A8T2TZD7_CERRI</name>
<feature type="region of interest" description="Disordered" evidence="1">
    <location>
        <begin position="1"/>
        <end position="70"/>
    </location>
</feature>
<dbReference type="GO" id="GO:0046982">
    <property type="term" value="F:protein heterodimerization activity"/>
    <property type="evidence" value="ECO:0007669"/>
    <property type="project" value="InterPro"/>
</dbReference>
<keyword evidence="3" id="KW-1185">Reference proteome</keyword>
<evidence type="ECO:0000313" key="3">
    <source>
        <dbReference type="Proteomes" id="UP000825935"/>
    </source>
</evidence>
<dbReference type="Gene3D" id="1.10.20.10">
    <property type="entry name" value="Histone, subunit A"/>
    <property type="match status" value="1"/>
</dbReference>
<reference evidence="2" key="1">
    <citation type="submission" date="2021-08" db="EMBL/GenBank/DDBJ databases">
        <title>WGS assembly of Ceratopteris richardii.</title>
        <authorList>
            <person name="Marchant D.B."/>
            <person name="Chen G."/>
            <person name="Jenkins J."/>
            <person name="Shu S."/>
            <person name="Leebens-Mack J."/>
            <person name="Grimwood J."/>
            <person name="Schmutz J."/>
            <person name="Soltis P."/>
            <person name="Soltis D."/>
            <person name="Chen Z.-H."/>
        </authorList>
    </citation>
    <scope>NUCLEOTIDE SEQUENCE</scope>
    <source>
        <strain evidence="2">Whitten #5841</strain>
        <tissue evidence="2">Leaf</tissue>
    </source>
</reference>
<evidence type="ECO:0000256" key="1">
    <source>
        <dbReference type="SAM" id="MobiDB-lite"/>
    </source>
</evidence>
<sequence>MARTKQTARKDPINFPTYVQGTQKPPWMNHHKRRRSVSRSASHHETGGGHISGSEQPPPPQPRAPQQRRRYTKAFAEIRHYQKTAELLIPRRPFARVVLKSIIATHVHSSRLPIPPKK</sequence>
<dbReference type="Proteomes" id="UP000825935">
    <property type="component" value="Chromosome 9"/>
</dbReference>
<dbReference type="SUPFAM" id="SSF47113">
    <property type="entry name" value="Histone-fold"/>
    <property type="match status" value="1"/>
</dbReference>
<evidence type="ECO:0000313" key="2">
    <source>
        <dbReference type="EMBL" id="KAH7428817.1"/>
    </source>
</evidence>
<dbReference type="AlphaFoldDB" id="A0A8T2TZD7"/>
<organism evidence="2 3">
    <name type="scientific">Ceratopteris richardii</name>
    <name type="common">Triangle waterfern</name>
    <dbReference type="NCBI Taxonomy" id="49495"/>
    <lineage>
        <taxon>Eukaryota</taxon>
        <taxon>Viridiplantae</taxon>
        <taxon>Streptophyta</taxon>
        <taxon>Embryophyta</taxon>
        <taxon>Tracheophyta</taxon>
        <taxon>Polypodiopsida</taxon>
        <taxon>Polypodiidae</taxon>
        <taxon>Polypodiales</taxon>
        <taxon>Pteridineae</taxon>
        <taxon>Pteridaceae</taxon>
        <taxon>Parkerioideae</taxon>
        <taxon>Ceratopteris</taxon>
    </lineage>
</organism>
<gene>
    <name evidence="2" type="ORF">KP509_09G019100</name>
</gene>
<accession>A0A8T2TZD7</accession>
<dbReference type="InterPro" id="IPR009072">
    <property type="entry name" value="Histone-fold"/>
</dbReference>
<comment type="caution">
    <text evidence="2">The sequence shown here is derived from an EMBL/GenBank/DDBJ whole genome shotgun (WGS) entry which is preliminary data.</text>
</comment>
<dbReference type="EMBL" id="CM035414">
    <property type="protein sequence ID" value="KAH7428817.1"/>
    <property type="molecule type" value="Genomic_DNA"/>
</dbReference>